<comment type="caution">
    <text evidence="1">The sequence shown here is derived from an EMBL/GenBank/DDBJ whole genome shotgun (WGS) entry which is preliminary data.</text>
</comment>
<sequence length="130" mass="14182">MSFPPLRQDTFQYRRGNLFLDTSVIDGYGNIPLQVSSCHSCAAATATLTQYGANLSIGDRFGETPVLGAVFENAREALTQLLNTDANDTLKTILHLAANEADLQTLMLLARAHMRGVNVDVKNCCNIRIP</sequence>
<dbReference type="Proteomes" id="UP001590950">
    <property type="component" value="Unassembled WGS sequence"/>
</dbReference>
<accession>A0ABR4A5C6</accession>
<gene>
    <name evidence="1" type="ORF">N7G274_007178</name>
</gene>
<protein>
    <recommendedName>
        <fullName evidence="3">Ankyrin repeat protein</fullName>
    </recommendedName>
</protein>
<proteinExistence type="predicted"/>
<keyword evidence="2" id="KW-1185">Reference proteome</keyword>
<reference evidence="1 2" key="1">
    <citation type="submission" date="2024-09" db="EMBL/GenBank/DDBJ databases">
        <title>Rethinking Asexuality: The Enigmatic Case of Functional Sexual Genes in Lepraria (Stereocaulaceae).</title>
        <authorList>
            <person name="Doellman M."/>
            <person name="Sun Y."/>
            <person name="Barcenas-Pena A."/>
            <person name="Lumbsch H.T."/>
            <person name="Grewe F."/>
        </authorList>
    </citation>
    <scope>NUCLEOTIDE SEQUENCE [LARGE SCALE GENOMIC DNA]</scope>
    <source>
        <strain evidence="1 2">Mercado 3170</strain>
    </source>
</reference>
<dbReference type="Gene3D" id="1.25.40.20">
    <property type="entry name" value="Ankyrin repeat-containing domain"/>
    <property type="match status" value="1"/>
</dbReference>
<evidence type="ECO:0008006" key="3">
    <source>
        <dbReference type="Google" id="ProtNLM"/>
    </source>
</evidence>
<dbReference type="EMBL" id="JBEFKJ010000022">
    <property type="protein sequence ID" value="KAL2040275.1"/>
    <property type="molecule type" value="Genomic_DNA"/>
</dbReference>
<dbReference type="InterPro" id="IPR036770">
    <property type="entry name" value="Ankyrin_rpt-contain_sf"/>
</dbReference>
<evidence type="ECO:0000313" key="2">
    <source>
        <dbReference type="Proteomes" id="UP001590950"/>
    </source>
</evidence>
<evidence type="ECO:0000313" key="1">
    <source>
        <dbReference type="EMBL" id="KAL2040275.1"/>
    </source>
</evidence>
<name>A0ABR4A5C6_9LECA</name>
<organism evidence="1 2">
    <name type="scientific">Stereocaulon virgatum</name>
    <dbReference type="NCBI Taxonomy" id="373712"/>
    <lineage>
        <taxon>Eukaryota</taxon>
        <taxon>Fungi</taxon>
        <taxon>Dikarya</taxon>
        <taxon>Ascomycota</taxon>
        <taxon>Pezizomycotina</taxon>
        <taxon>Lecanoromycetes</taxon>
        <taxon>OSLEUM clade</taxon>
        <taxon>Lecanoromycetidae</taxon>
        <taxon>Lecanorales</taxon>
        <taxon>Lecanorineae</taxon>
        <taxon>Stereocaulaceae</taxon>
        <taxon>Stereocaulon</taxon>
    </lineage>
</organism>
<dbReference type="SUPFAM" id="SSF48403">
    <property type="entry name" value="Ankyrin repeat"/>
    <property type="match status" value="1"/>
</dbReference>